<proteinExistence type="predicted"/>
<gene>
    <name evidence="2" type="ORF">NCGR_LOCUS17534</name>
</gene>
<evidence type="ECO:0000313" key="3">
    <source>
        <dbReference type="Proteomes" id="UP000604825"/>
    </source>
</evidence>
<dbReference type="AlphaFoldDB" id="A0A811NR35"/>
<dbReference type="Proteomes" id="UP000604825">
    <property type="component" value="Unassembled WGS sequence"/>
</dbReference>
<sequence>MDSDVPMLKESTKFPEKGRENEHANTGFSQKRLAFFFDRSARLPVTDWRGSGEGCLWGLAALLPRLVFALLPHQALLVSFPIRPSSPVRAHAGGGNRSTRRRNMRRRIIGMHGRAKLGSGGDVRTLRMVEADARPCNGMHRAKLGTCGDGEKLTRGGG</sequence>
<accession>A0A811NR35</accession>
<comment type="caution">
    <text evidence="2">The sequence shown here is derived from an EMBL/GenBank/DDBJ whole genome shotgun (WGS) entry which is preliminary data.</text>
</comment>
<protein>
    <submittedName>
        <fullName evidence="2">Uncharacterized protein</fullName>
    </submittedName>
</protein>
<evidence type="ECO:0000313" key="2">
    <source>
        <dbReference type="EMBL" id="CAD6225518.1"/>
    </source>
</evidence>
<feature type="region of interest" description="Disordered" evidence="1">
    <location>
        <begin position="1"/>
        <end position="25"/>
    </location>
</feature>
<reference evidence="2" key="1">
    <citation type="submission" date="2020-10" db="EMBL/GenBank/DDBJ databases">
        <authorList>
            <person name="Han B."/>
            <person name="Lu T."/>
            <person name="Zhao Q."/>
            <person name="Huang X."/>
            <person name="Zhao Y."/>
        </authorList>
    </citation>
    <scope>NUCLEOTIDE SEQUENCE</scope>
</reference>
<keyword evidence="3" id="KW-1185">Reference proteome</keyword>
<evidence type="ECO:0000256" key="1">
    <source>
        <dbReference type="SAM" id="MobiDB-lite"/>
    </source>
</evidence>
<dbReference type="EMBL" id="CAJGYO010000004">
    <property type="protein sequence ID" value="CAD6225518.1"/>
    <property type="molecule type" value="Genomic_DNA"/>
</dbReference>
<organism evidence="2 3">
    <name type="scientific">Miscanthus lutarioriparius</name>
    <dbReference type="NCBI Taxonomy" id="422564"/>
    <lineage>
        <taxon>Eukaryota</taxon>
        <taxon>Viridiplantae</taxon>
        <taxon>Streptophyta</taxon>
        <taxon>Embryophyta</taxon>
        <taxon>Tracheophyta</taxon>
        <taxon>Spermatophyta</taxon>
        <taxon>Magnoliopsida</taxon>
        <taxon>Liliopsida</taxon>
        <taxon>Poales</taxon>
        <taxon>Poaceae</taxon>
        <taxon>PACMAD clade</taxon>
        <taxon>Panicoideae</taxon>
        <taxon>Andropogonodae</taxon>
        <taxon>Andropogoneae</taxon>
        <taxon>Saccharinae</taxon>
        <taxon>Miscanthus</taxon>
    </lineage>
</organism>
<feature type="compositionally biased region" description="Basic and acidic residues" evidence="1">
    <location>
        <begin position="10"/>
        <end position="23"/>
    </location>
</feature>
<name>A0A811NR35_9POAL</name>